<dbReference type="Proteomes" id="UP001287286">
    <property type="component" value="Unassembled WGS sequence"/>
</dbReference>
<gene>
    <name evidence="2" type="ORF">Purlil1_12668</name>
</gene>
<evidence type="ECO:0000256" key="1">
    <source>
        <dbReference type="SAM" id="MobiDB-lite"/>
    </source>
</evidence>
<organism evidence="2 3">
    <name type="scientific">Purpureocillium lilacinum</name>
    <name type="common">Paecilomyces lilacinus</name>
    <dbReference type="NCBI Taxonomy" id="33203"/>
    <lineage>
        <taxon>Eukaryota</taxon>
        <taxon>Fungi</taxon>
        <taxon>Dikarya</taxon>
        <taxon>Ascomycota</taxon>
        <taxon>Pezizomycotina</taxon>
        <taxon>Sordariomycetes</taxon>
        <taxon>Hypocreomycetidae</taxon>
        <taxon>Hypocreales</taxon>
        <taxon>Ophiocordycipitaceae</taxon>
        <taxon>Purpureocillium</taxon>
    </lineage>
</organism>
<dbReference type="EMBL" id="JAWRVI010000120">
    <property type="protein sequence ID" value="KAK4075514.1"/>
    <property type="molecule type" value="Genomic_DNA"/>
</dbReference>
<evidence type="ECO:0000313" key="2">
    <source>
        <dbReference type="EMBL" id="KAK4075514.1"/>
    </source>
</evidence>
<feature type="region of interest" description="Disordered" evidence="1">
    <location>
        <begin position="229"/>
        <end position="255"/>
    </location>
</feature>
<comment type="caution">
    <text evidence="2">The sequence shown here is derived from an EMBL/GenBank/DDBJ whole genome shotgun (WGS) entry which is preliminary data.</text>
</comment>
<name>A0ABR0BG66_PURLI</name>
<feature type="compositionally biased region" description="Polar residues" evidence="1">
    <location>
        <begin position="141"/>
        <end position="153"/>
    </location>
</feature>
<reference evidence="2 3" key="1">
    <citation type="journal article" date="2024" name="Microbiol. Resour. Announc.">
        <title>Genome annotations for the ascomycete fungi Trichoderma harzianum, Trichoderma aggressivum, and Purpureocillium lilacinum.</title>
        <authorList>
            <person name="Beijen E.P.W."/>
            <person name="Ohm R.A."/>
        </authorList>
    </citation>
    <scope>NUCLEOTIDE SEQUENCE [LARGE SCALE GENOMIC DNA]</scope>
    <source>
        <strain evidence="2 3">CBS 150709</strain>
    </source>
</reference>
<keyword evidence="3" id="KW-1185">Reference proteome</keyword>
<feature type="region of interest" description="Disordered" evidence="1">
    <location>
        <begin position="1"/>
        <end position="23"/>
    </location>
</feature>
<sequence length="330" mass="35140">MAAPGDARPSPPTSPPRRFFATHQPQLRQADASFRTPPSTPCLGRGAGQAGLGIAGPLRPRPRSPPVFFARVSAGGEATVRGVHVEVDDVLRQGPGAMWASWDAIKGAALSRAYLVANRVDPDRKPSPRRQCLGKPRGHTSGAQPGNGVSPQGPQVAHPHVTEERTHGNGTAAQSNAATAGSPMVRSPASYNENAMFVAPSGVRVQWAANFLCWSAGGNASWQRRRRAASRHVDRTGRTGQGVKKNPRRHVGPGGSNCLQLLPGVGWVLMRHPHGAGGFTGLRPPAHATMHFTQGGSRDVRVRPFLRRFSNAHFICCGGYFKLGSTTERV</sequence>
<proteinExistence type="predicted"/>
<feature type="region of interest" description="Disordered" evidence="1">
    <location>
        <begin position="121"/>
        <end position="185"/>
    </location>
</feature>
<feature type="compositionally biased region" description="Polar residues" evidence="1">
    <location>
        <begin position="168"/>
        <end position="179"/>
    </location>
</feature>
<evidence type="ECO:0000313" key="3">
    <source>
        <dbReference type="Proteomes" id="UP001287286"/>
    </source>
</evidence>
<protein>
    <submittedName>
        <fullName evidence="2">Uncharacterized protein</fullName>
    </submittedName>
</protein>
<accession>A0ABR0BG66</accession>